<reference evidence="1 2" key="1">
    <citation type="journal article" date="2017" name="Appl. Environ. Microbiol.">
        <title>Parallel evolution of two clades of a major Atlantic endemic Vibrio parahaemolyticus pathogen lineage by independent acquisition of related pathogenicity islands.</title>
        <authorList>
            <person name="Xu F."/>
            <person name="Gonzalez-Escalona N."/>
            <person name="Drees K.P."/>
            <person name="Sebra R.P."/>
            <person name="Cooper V.S."/>
            <person name="Jones S.H."/>
            <person name="Whistler C.A."/>
        </authorList>
    </citation>
    <scope>NUCLEOTIDE SEQUENCE [LARGE SCALE GENOMIC DNA]</scope>
    <source>
        <strain evidence="1 2">MAVP-3</strain>
    </source>
</reference>
<dbReference type="EMBL" id="NIXT01004603">
    <property type="protein sequence ID" value="OXE28210.1"/>
    <property type="molecule type" value="Genomic_DNA"/>
</dbReference>
<dbReference type="Proteomes" id="UP000214596">
    <property type="component" value="Unassembled WGS sequence"/>
</dbReference>
<feature type="non-terminal residue" evidence="1">
    <location>
        <position position="1"/>
    </location>
</feature>
<sequence length="88" mass="9921">GVYYDYGNPYNQVMMSHRNWLYAFAGTGNVGLGVLLKDSVNGEGLKNRLENVFRLPQDRVFDNSNIYNQAMRVFDHTFAIAGTLGNIT</sequence>
<evidence type="ECO:0000313" key="2">
    <source>
        <dbReference type="Proteomes" id="UP000214596"/>
    </source>
</evidence>
<organism evidence="1 2">
    <name type="scientific">Vibrio parahaemolyticus</name>
    <dbReference type="NCBI Taxonomy" id="670"/>
    <lineage>
        <taxon>Bacteria</taxon>
        <taxon>Pseudomonadati</taxon>
        <taxon>Pseudomonadota</taxon>
        <taxon>Gammaproteobacteria</taxon>
        <taxon>Vibrionales</taxon>
        <taxon>Vibrionaceae</taxon>
        <taxon>Vibrio</taxon>
    </lineage>
</organism>
<protein>
    <submittedName>
        <fullName evidence="1">Uncharacterized protein</fullName>
    </submittedName>
</protein>
<gene>
    <name evidence="1" type="ORF">CA163_35100</name>
</gene>
<proteinExistence type="predicted"/>
<name>A0A227IZE9_VIBPH</name>
<comment type="caution">
    <text evidence="1">The sequence shown here is derived from an EMBL/GenBank/DDBJ whole genome shotgun (WGS) entry which is preliminary data.</text>
</comment>
<accession>A0A227IZE9</accession>
<evidence type="ECO:0000313" key="1">
    <source>
        <dbReference type="EMBL" id="OXE28210.1"/>
    </source>
</evidence>
<dbReference type="AlphaFoldDB" id="A0A227IZE9"/>
<feature type="non-terminal residue" evidence="1">
    <location>
        <position position="88"/>
    </location>
</feature>